<dbReference type="Proteomes" id="UP001386437">
    <property type="component" value="Unassembled WGS sequence"/>
</dbReference>
<gene>
    <name evidence="1" type="ORF">H3V53_30945</name>
</gene>
<dbReference type="RefSeq" id="WP_336601145.1">
    <property type="nucleotide sequence ID" value="NZ_JACFYJ010000073.1"/>
</dbReference>
<name>A0ABU8J0H2_9BURK</name>
<evidence type="ECO:0000313" key="1">
    <source>
        <dbReference type="EMBL" id="MEI6001419.1"/>
    </source>
</evidence>
<evidence type="ECO:0000313" key="2">
    <source>
        <dbReference type="Proteomes" id="UP001386437"/>
    </source>
</evidence>
<organism evidence="1 2">
    <name type="scientific">Paraburkholderia bengalensis</name>
    <dbReference type="NCBI Taxonomy" id="2747562"/>
    <lineage>
        <taxon>Bacteria</taxon>
        <taxon>Pseudomonadati</taxon>
        <taxon>Pseudomonadota</taxon>
        <taxon>Betaproteobacteria</taxon>
        <taxon>Burkholderiales</taxon>
        <taxon>Burkholderiaceae</taxon>
        <taxon>Paraburkholderia</taxon>
    </lineage>
</organism>
<keyword evidence="2" id="KW-1185">Reference proteome</keyword>
<protein>
    <submittedName>
        <fullName evidence="1">Uncharacterized protein</fullName>
    </submittedName>
</protein>
<proteinExistence type="predicted"/>
<reference evidence="1 2" key="1">
    <citation type="journal article" date="2022" name="Arch. Microbiol.">
        <title>Paraburkholderia bengalensis sp. nov. isolated from roots of Oryza sativa, IR64.</title>
        <authorList>
            <person name="Nag P."/>
            <person name="Mondal N."/>
            <person name="Sarkar J."/>
            <person name="Das S."/>
        </authorList>
    </citation>
    <scope>NUCLEOTIDE SEQUENCE [LARGE SCALE GENOMIC DNA]</scope>
    <source>
        <strain evidence="1 2">IR64_4_BI</strain>
    </source>
</reference>
<sequence>MPEPTLASVMKHLIWIGPPGCVCSGEFKLFCAPSVLRNVDRMLLAVRTPVATPFTQWLRNTFPGRQTPTAIGTGPILVLPREAIAKINSKGAPC</sequence>
<dbReference type="EMBL" id="JACFYJ010000073">
    <property type="protein sequence ID" value="MEI6001419.1"/>
    <property type="molecule type" value="Genomic_DNA"/>
</dbReference>
<comment type="caution">
    <text evidence="1">The sequence shown here is derived from an EMBL/GenBank/DDBJ whole genome shotgun (WGS) entry which is preliminary data.</text>
</comment>
<accession>A0ABU8J0H2</accession>